<dbReference type="EMBL" id="CP036525">
    <property type="protein sequence ID" value="QDT07295.1"/>
    <property type="molecule type" value="Genomic_DNA"/>
</dbReference>
<dbReference type="AlphaFoldDB" id="A0A517NJJ4"/>
<proteinExistence type="predicted"/>
<gene>
    <name evidence="1" type="ORF">K227x_57220</name>
</gene>
<organism evidence="1 2">
    <name type="scientific">Rubripirellula lacrimiformis</name>
    <dbReference type="NCBI Taxonomy" id="1930273"/>
    <lineage>
        <taxon>Bacteria</taxon>
        <taxon>Pseudomonadati</taxon>
        <taxon>Planctomycetota</taxon>
        <taxon>Planctomycetia</taxon>
        <taxon>Pirellulales</taxon>
        <taxon>Pirellulaceae</taxon>
        <taxon>Rubripirellula</taxon>
    </lineage>
</organism>
<accession>A0A517NJJ4</accession>
<evidence type="ECO:0000313" key="1">
    <source>
        <dbReference type="EMBL" id="QDT07295.1"/>
    </source>
</evidence>
<dbReference type="SUPFAM" id="SSF56059">
    <property type="entry name" value="Glutathione synthetase ATP-binding domain-like"/>
    <property type="match status" value="1"/>
</dbReference>
<keyword evidence="2" id="KW-1185">Reference proteome</keyword>
<dbReference type="Proteomes" id="UP000318538">
    <property type="component" value="Chromosome"/>
</dbReference>
<protein>
    <recommendedName>
        <fullName evidence="3">ATP-grasp domain-containing protein</fullName>
    </recommendedName>
</protein>
<dbReference type="Gene3D" id="3.30.470.20">
    <property type="entry name" value="ATP-grasp fold, B domain"/>
    <property type="match status" value="1"/>
</dbReference>
<dbReference type="RefSeq" id="WP_218933555.1">
    <property type="nucleotide sequence ID" value="NZ_CP036525.1"/>
</dbReference>
<reference evidence="1 2" key="1">
    <citation type="submission" date="2019-02" db="EMBL/GenBank/DDBJ databases">
        <title>Deep-cultivation of Planctomycetes and their phenomic and genomic characterization uncovers novel biology.</title>
        <authorList>
            <person name="Wiegand S."/>
            <person name="Jogler M."/>
            <person name="Boedeker C."/>
            <person name="Pinto D."/>
            <person name="Vollmers J."/>
            <person name="Rivas-Marin E."/>
            <person name="Kohn T."/>
            <person name="Peeters S.H."/>
            <person name="Heuer A."/>
            <person name="Rast P."/>
            <person name="Oberbeckmann S."/>
            <person name="Bunk B."/>
            <person name="Jeske O."/>
            <person name="Meyerdierks A."/>
            <person name="Storesund J.E."/>
            <person name="Kallscheuer N."/>
            <person name="Luecker S."/>
            <person name="Lage O.M."/>
            <person name="Pohl T."/>
            <person name="Merkel B.J."/>
            <person name="Hornburger P."/>
            <person name="Mueller R.-W."/>
            <person name="Bruemmer F."/>
            <person name="Labrenz M."/>
            <person name="Spormann A.M."/>
            <person name="Op den Camp H."/>
            <person name="Overmann J."/>
            <person name="Amann R."/>
            <person name="Jetten M.S.M."/>
            <person name="Mascher T."/>
            <person name="Medema M.H."/>
            <person name="Devos D.P."/>
            <person name="Kaster A.-K."/>
            <person name="Ovreas L."/>
            <person name="Rohde M."/>
            <person name="Galperin M.Y."/>
            <person name="Jogler C."/>
        </authorList>
    </citation>
    <scope>NUCLEOTIDE SEQUENCE [LARGE SCALE GENOMIC DNA]</scope>
    <source>
        <strain evidence="1 2">K22_7</strain>
    </source>
</reference>
<evidence type="ECO:0000313" key="2">
    <source>
        <dbReference type="Proteomes" id="UP000318538"/>
    </source>
</evidence>
<sequence length="292" mass="33326">MYEWNAWELYAIREWRPNAYRIGALPHDEVADVLDRVTPDTTDFLVHLNLSRQAMFPKQRSELFAALRERGIRILNADVCDITKKHVQAECQRLGLPSTAATRGGDPDEKLILKSECNHGGLKERLLDSDTRIRLGLPPESAVLDGNLDYPVMTRSELTDHWDDDGLAIERLIENRKGLYYRAYLLQDRIVISRFVQSDSANPVQRIKGARSRDNFHYLECSRLVQSPDTDDDLSPRLKSIVASFVDGIQLDFGAMDVVEDDDDNFYVIDLNITPYWGSPGQPEMTAFLRGE</sequence>
<dbReference type="KEGG" id="rlc:K227x_57220"/>
<evidence type="ECO:0008006" key="3">
    <source>
        <dbReference type="Google" id="ProtNLM"/>
    </source>
</evidence>
<name>A0A517NJJ4_9BACT</name>